<evidence type="ECO:0000313" key="6">
    <source>
        <dbReference type="EMBL" id="PQQ13106.1"/>
    </source>
</evidence>
<evidence type="ECO:0000259" key="5">
    <source>
        <dbReference type="Pfam" id="PF00916"/>
    </source>
</evidence>
<evidence type="ECO:0000256" key="1">
    <source>
        <dbReference type="ARBA" id="ARBA00004141"/>
    </source>
</evidence>
<dbReference type="GO" id="GO:0055085">
    <property type="term" value="P:transmembrane transport"/>
    <property type="evidence" value="ECO:0007669"/>
    <property type="project" value="InterPro"/>
</dbReference>
<dbReference type="InterPro" id="IPR011547">
    <property type="entry name" value="SLC26A/SulP_dom"/>
</dbReference>
<evidence type="ECO:0000313" key="7">
    <source>
        <dbReference type="Proteomes" id="UP000250321"/>
    </source>
</evidence>
<evidence type="ECO:0000256" key="3">
    <source>
        <dbReference type="ARBA" id="ARBA00022989"/>
    </source>
</evidence>
<dbReference type="PANTHER" id="PTHR11814">
    <property type="entry name" value="SULFATE TRANSPORTER"/>
    <property type="match status" value="1"/>
</dbReference>
<gene>
    <name evidence="6" type="ORF">Pyn_11056</name>
</gene>
<sequence>MGSNIKSNFHTVSFAAPRGFATTFKSDLKETFFPDDPFKQFKKEKPLGRVKKAFQYFIPIFEWLPKYSLRVSQFDLLAGITITSLAIPQGISFAKLADIPPVIGLYSCVVPSIVYAIFGDSKYVAVGTLGTSSLLLAETINKVASPEAQPALYLH</sequence>
<keyword evidence="3" id="KW-1133">Transmembrane helix</keyword>
<evidence type="ECO:0000256" key="2">
    <source>
        <dbReference type="ARBA" id="ARBA00022692"/>
    </source>
</evidence>
<organism evidence="6 7">
    <name type="scientific">Prunus yedoensis var. nudiflora</name>
    <dbReference type="NCBI Taxonomy" id="2094558"/>
    <lineage>
        <taxon>Eukaryota</taxon>
        <taxon>Viridiplantae</taxon>
        <taxon>Streptophyta</taxon>
        <taxon>Embryophyta</taxon>
        <taxon>Tracheophyta</taxon>
        <taxon>Spermatophyta</taxon>
        <taxon>Magnoliopsida</taxon>
        <taxon>eudicotyledons</taxon>
        <taxon>Gunneridae</taxon>
        <taxon>Pentapetalae</taxon>
        <taxon>rosids</taxon>
        <taxon>fabids</taxon>
        <taxon>Rosales</taxon>
        <taxon>Rosaceae</taxon>
        <taxon>Amygdaloideae</taxon>
        <taxon>Amygdaleae</taxon>
        <taxon>Prunus</taxon>
    </lineage>
</organism>
<dbReference type="Proteomes" id="UP000250321">
    <property type="component" value="Unassembled WGS sequence"/>
</dbReference>
<accession>A0A315AFW0</accession>
<dbReference type="AlphaFoldDB" id="A0A315AFW0"/>
<comment type="caution">
    <text evidence="6">The sequence shown here is derived from an EMBL/GenBank/DDBJ whole genome shotgun (WGS) entry which is preliminary data.</text>
</comment>
<dbReference type="Pfam" id="PF00916">
    <property type="entry name" value="Sulfate_transp"/>
    <property type="match status" value="1"/>
</dbReference>
<keyword evidence="2" id="KW-0812">Transmembrane</keyword>
<proteinExistence type="predicted"/>
<evidence type="ECO:0000256" key="4">
    <source>
        <dbReference type="ARBA" id="ARBA00023136"/>
    </source>
</evidence>
<dbReference type="GO" id="GO:0016020">
    <property type="term" value="C:membrane"/>
    <property type="evidence" value="ECO:0007669"/>
    <property type="project" value="UniProtKB-SubCell"/>
</dbReference>
<reference evidence="6 7" key="1">
    <citation type="submission" date="2018-02" db="EMBL/GenBank/DDBJ databases">
        <title>Draft genome of wild Prunus yedoensis var. nudiflora.</title>
        <authorList>
            <person name="Baek S."/>
            <person name="Kim J.-H."/>
            <person name="Choi K."/>
            <person name="Kim G.-B."/>
            <person name="Cho A."/>
            <person name="Jang H."/>
            <person name="Shin C.-H."/>
            <person name="Yu H.-J."/>
            <person name="Mun J.-H."/>
        </authorList>
    </citation>
    <scope>NUCLEOTIDE SEQUENCE [LARGE SCALE GENOMIC DNA]</scope>
    <source>
        <strain evidence="7">cv. Jeju island</strain>
        <tissue evidence="6">Leaf</tissue>
    </source>
</reference>
<dbReference type="OrthoDB" id="1193407at2759"/>
<dbReference type="EMBL" id="PJQY01000317">
    <property type="protein sequence ID" value="PQQ13106.1"/>
    <property type="molecule type" value="Genomic_DNA"/>
</dbReference>
<protein>
    <submittedName>
        <fullName evidence="6">Putative sulfate transporter 3.5</fullName>
    </submittedName>
</protein>
<comment type="subcellular location">
    <subcellularLocation>
        <location evidence="1">Membrane</location>
        <topology evidence="1">Multi-pass membrane protein</topology>
    </subcellularLocation>
</comment>
<keyword evidence="7" id="KW-1185">Reference proteome</keyword>
<name>A0A315AFW0_PRUYE</name>
<dbReference type="STRING" id="2094558.A0A315AFW0"/>
<dbReference type="InterPro" id="IPR001902">
    <property type="entry name" value="SLC26A/SulP_fam"/>
</dbReference>
<feature type="domain" description="SLC26A/SulP transporter" evidence="5">
    <location>
        <begin position="75"/>
        <end position="145"/>
    </location>
</feature>
<keyword evidence="4" id="KW-0472">Membrane</keyword>